<evidence type="ECO:0000259" key="5">
    <source>
        <dbReference type="Pfam" id="PF21365"/>
    </source>
</evidence>
<gene>
    <name evidence="6" type="ORF">OSCT_1013</name>
</gene>
<dbReference type="Pfam" id="PF21365">
    <property type="entry name" value="Glyco_hydro_31_3rd"/>
    <property type="match status" value="1"/>
</dbReference>
<dbReference type="STRING" id="765420.OSCT_1013"/>
<dbReference type="GO" id="GO:0005975">
    <property type="term" value="P:carbohydrate metabolic process"/>
    <property type="evidence" value="ECO:0007669"/>
    <property type="project" value="InterPro"/>
</dbReference>
<evidence type="ECO:0000259" key="3">
    <source>
        <dbReference type="Pfam" id="PF01055"/>
    </source>
</evidence>
<dbReference type="AlphaFoldDB" id="E1ICG2"/>
<evidence type="ECO:0000259" key="4">
    <source>
        <dbReference type="Pfam" id="PF17137"/>
    </source>
</evidence>
<dbReference type="Pfam" id="PF17137">
    <property type="entry name" value="DUF5110"/>
    <property type="match status" value="1"/>
</dbReference>
<sequence length="1015" mass="114668">MPKSATTRFGLHGTPIPNPAAVVKHGNARFTILTPRLVRMQWAADGHHDDRPSYAFPNRYAKAPRFRSTSTRRDLKINTGALRITYRGGRFDSTSLEIRLSVADDTIRWRPGTPDHDNLRGARRTLDGCHGAAALEPGIISRDGWVLVDESGSVRFDPESGWVQPPAPGEQQDWYFFGYGHDYTAAIADYAQFGGPVPMIPRWALGAWWSRYHAYTEPELRALVEDFTTHQIPLDTLVIDMDWHLPGWTGYTWNRDLFPDPPGFLAWLHQQGLRVTLNLHPADGVHPHEAAYPAVAAACGHDPAAAQPIPFRSSDPTFIQAYFDHLHHPLEDEGVDFWWLDWQQGRTCELPGLDPLPWLNHLHTRDMQRREGRRPLTFSRWGGLGNHRYPIGFSGDTFATWEALRFQPYFTATAANVLYGWWSHDIGAHFDACEPELYARWVQVGALSPMLRLHSTKSAWAERRPWAFPPAILDAARAAFATRYALLPYLYTLARIHTDTGLAPCRPCYYEWPEEPSAYIAREQYMLGDQMLVAPIVHPSDPRSGLAHADVWVPPGMWFERNSGEIFHGPAWVRLEGQLDSLPQLVRAGAILPLAPPALRSHQQPADTLILSIFPGLAGATRIYADAGEGEGYRDGAYEWTPVSMRMDPGGRRIQIDIGAGEGTCPDLPALRHDRLHLEFVVQPDVIQVDGEVWSDWSYDPAHERVICNLPPRRREQAVSISVAFGQYGMQLGSLRRRTLFSSSSLWVRVYQHTTPEDARKSLGSLIIPTVHSGGSMQGVLTWRMNGPDGVREYESRVRSSIEDEIIRCPFAWDGTTKTLCWSLDLIMYWGEMEGKHHFQAQPLFPTISYWQILVQPAEQHLALDELLDQGGDLGWEVAQLHPEEADFQSLTERFLIDFSAHARTHPDSSTLHGYARTWLTSREAQTVRVAYHAPRPPQIYLNGQAVPIEEHIPAARYRINTDWSHSIPVELPAGTSSLLIISQHLAGEDPWFWFMNVMIADDNDQPIPSIIVQA</sequence>
<dbReference type="CDD" id="cd06595">
    <property type="entry name" value="GH31_u1"/>
    <property type="match status" value="1"/>
</dbReference>
<evidence type="ECO:0000256" key="1">
    <source>
        <dbReference type="ARBA" id="ARBA00007806"/>
    </source>
</evidence>
<dbReference type="InterPro" id="IPR000322">
    <property type="entry name" value="Glyco_hydro_31_TIM"/>
</dbReference>
<dbReference type="EMBL" id="ADVR01000024">
    <property type="protein sequence ID" value="EFO81157.1"/>
    <property type="molecule type" value="Genomic_DNA"/>
</dbReference>
<keyword evidence="2 6" id="KW-0378">Hydrolase</keyword>
<dbReference type="InterPro" id="IPR033403">
    <property type="entry name" value="DUF5110"/>
</dbReference>
<dbReference type="Proteomes" id="UP000054010">
    <property type="component" value="Unassembled WGS sequence"/>
</dbReference>
<evidence type="ECO:0000256" key="2">
    <source>
        <dbReference type="RuleBase" id="RU361185"/>
    </source>
</evidence>
<dbReference type="GO" id="GO:0090599">
    <property type="term" value="F:alpha-glucosidase activity"/>
    <property type="evidence" value="ECO:0007669"/>
    <property type="project" value="TreeGrafter"/>
</dbReference>
<dbReference type="PANTHER" id="PTHR22762">
    <property type="entry name" value="ALPHA-GLUCOSIDASE"/>
    <property type="match status" value="1"/>
</dbReference>
<dbReference type="SUPFAM" id="SSF51445">
    <property type="entry name" value="(Trans)glycosidases"/>
    <property type="match status" value="1"/>
</dbReference>
<feature type="domain" description="Glycoside hydrolase family 31 TIM barrel" evidence="3">
    <location>
        <begin position="198"/>
        <end position="493"/>
    </location>
</feature>
<comment type="similarity">
    <text evidence="1 2">Belongs to the glycosyl hydrolase 31 family.</text>
</comment>
<dbReference type="Gene3D" id="3.20.20.80">
    <property type="entry name" value="Glycosidases"/>
    <property type="match status" value="1"/>
</dbReference>
<dbReference type="InterPro" id="IPR013780">
    <property type="entry name" value="Glyco_hydro_b"/>
</dbReference>
<dbReference type="HOGENOM" id="CLU_296980_0_0_0"/>
<name>E1ICG2_9CHLR</name>
<keyword evidence="7" id="KW-1185">Reference proteome</keyword>
<evidence type="ECO:0000313" key="6">
    <source>
        <dbReference type="EMBL" id="EFO81157.1"/>
    </source>
</evidence>
<keyword evidence="2" id="KW-0326">Glycosidase</keyword>
<comment type="caution">
    <text evidence="6">The sequence shown here is derived from an EMBL/GenBank/DDBJ whole genome shotgun (WGS) entry which is preliminary data.</text>
</comment>
<dbReference type="Gene3D" id="2.60.40.1180">
    <property type="entry name" value="Golgi alpha-mannosidase II"/>
    <property type="match status" value="2"/>
</dbReference>
<evidence type="ECO:0000313" key="7">
    <source>
        <dbReference type="Proteomes" id="UP000054010"/>
    </source>
</evidence>
<dbReference type="InterPro" id="IPR048395">
    <property type="entry name" value="Glyco_hydro_31_C"/>
</dbReference>
<feature type="domain" description="DUF5110" evidence="4">
    <location>
        <begin position="608"/>
        <end position="670"/>
    </location>
</feature>
<dbReference type="Pfam" id="PF01055">
    <property type="entry name" value="Glyco_hydro_31_2nd"/>
    <property type="match status" value="1"/>
</dbReference>
<dbReference type="PANTHER" id="PTHR22762:SF89">
    <property type="entry name" value="ALPHA-XYLOSIDASE"/>
    <property type="match status" value="1"/>
</dbReference>
<accession>E1ICG2</accession>
<feature type="domain" description="Glycosyl hydrolase family 31 C-terminal" evidence="5">
    <location>
        <begin position="503"/>
        <end position="592"/>
    </location>
</feature>
<reference evidence="6 7" key="1">
    <citation type="journal article" date="2011" name="J. Bacteriol.">
        <title>Draft genome sequence of the anoxygenic filamentous phototrophic bacterium Oscillochloris trichoides subsp. DG-6.</title>
        <authorList>
            <person name="Kuznetsov B.B."/>
            <person name="Ivanovsky R.N."/>
            <person name="Keppen O.I."/>
            <person name="Sukhacheva M.V."/>
            <person name="Bumazhkin B.K."/>
            <person name="Patutina E.O."/>
            <person name="Beletsky A.V."/>
            <person name="Mardanov A.V."/>
            <person name="Baslerov R.V."/>
            <person name="Panteleeva A.N."/>
            <person name="Kolganova T.V."/>
            <person name="Ravin N.V."/>
            <person name="Skryabin K.G."/>
        </authorList>
    </citation>
    <scope>NUCLEOTIDE SEQUENCE [LARGE SCALE GENOMIC DNA]</scope>
    <source>
        <strain evidence="6 7">DG-6</strain>
    </source>
</reference>
<proteinExistence type="inferred from homology"/>
<dbReference type="GO" id="GO:0006491">
    <property type="term" value="P:N-glycan processing"/>
    <property type="evidence" value="ECO:0007669"/>
    <property type="project" value="TreeGrafter"/>
</dbReference>
<dbReference type="eggNOG" id="COG1501">
    <property type="taxonomic scope" value="Bacteria"/>
</dbReference>
<dbReference type="InterPro" id="IPR017853">
    <property type="entry name" value="GH"/>
</dbReference>
<protein>
    <submittedName>
        <fullName evidence="6">Glycoside hydrolase family protein</fullName>
    </submittedName>
</protein>
<organism evidence="6 7">
    <name type="scientific">Oscillochloris trichoides DG-6</name>
    <dbReference type="NCBI Taxonomy" id="765420"/>
    <lineage>
        <taxon>Bacteria</taxon>
        <taxon>Bacillati</taxon>
        <taxon>Chloroflexota</taxon>
        <taxon>Chloroflexia</taxon>
        <taxon>Chloroflexales</taxon>
        <taxon>Chloroflexineae</taxon>
        <taxon>Oscillochloridaceae</taxon>
        <taxon>Oscillochloris</taxon>
    </lineage>
</organism>
<dbReference type="SUPFAM" id="SSF51011">
    <property type="entry name" value="Glycosyl hydrolase domain"/>
    <property type="match status" value="1"/>
</dbReference>